<dbReference type="GO" id="GO:0007165">
    <property type="term" value="P:signal transduction"/>
    <property type="evidence" value="ECO:0007669"/>
    <property type="project" value="UniProtKB-KW"/>
</dbReference>
<keyword evidence="5 10" id="KW-0552">Olfaction</keyword>
<sequence>MSFLLKFIDELAEEEDDELIEVLKNEYGHFLFLAMIFPRWKKPLASFGLVLFYLSTIVLHHAMLSYAVYLSLLEHNWEQVSFLTHLVILLSFAIFQPVNFNWVRRVVAHVHRTLAKDVGIYCSGRIYDDPVCIAFREKIRLEKKFYMTMSAFCLMMGGILWSGLYISKSFSDIEQSYSSSGLSLKLPLALYYPFPTDRGVLHYVILGSQLLVCLVIGFLYLICEVLLINLFLKIKYELQVIGYAIDSLVSRSINAVGVNENNPQKDVLVIEDTKLQRSVEKCLKETIVHYQKILGLLLIARANLDAPLAIVMMLGLLVIGISLLNMLAALKANYIGMFLTFGMLVCAEIQAQLLVCLLGSSITEQADILREKLYSIEWYCFDMKNRRILLNFQACFTKSFVVTAGGIAEINMVTFSWILRAAYRFFNLMRSTS</sequence>
<proteinExistence type="evidence at transcript level"/>
<dbReference type="Pfam" id="PF02949">
    <property type="entry name" value="7tm_6"/>
    <property type="match status" value="1"/>
</dbReference>
<evidence type="ECO:0000256" key="6">
    <source>
        <dbReference type="ARBA" id="ARBA00022989"/>
    </source>
</evidence>
<dbReference type="InterPro" id="IPR004117">
    <property type="entry name" value="7tm6_olfct_rcpt"/>
</dbReference>
<dbReference type="GO" id="GO:0004984">
    <property type="term" value="F:olfactory receptor activity"/>
    <property type="evidence" value="ECO:0007669"/>
    <property type="project" value="InterPro"/>
</dbReference>
<dbReference type="AlphaFoldDB" id="A0A1Q1NIJ9"/>
<dbReference type="GO" id="GO:0005549">
    <property type="term" value="F:odorant binding"/>
    <property type="evidence" value="ECO:0007669"/>
    <property type="project" value="InterPro"/>
</dbReference>
<protein>
    <recommendedName>
        <fullName evidence="10">Odorant receptor</fullName>
    </recommendedName>
</protein>
<feature type="transmembrane region" description="Helical" evidence="10">
    <location>
        <begin position="44"/>
        <end position="70"/>
    </location>
</feature>
<gene>
    <name evidence="11" type="primary">OR58</name>
</gene>
<accession>A0A1Q1NIJ9</accession>
<keyword evidence="6 10" id="KW-1133">Transmembrane helix</keyword>
<keyword evidence="9 10" id="KW-0807">Transducer</keyword>
<reference evidence="11" key="1">
    <citation type="journal article" date="2016" name="Sci. Rep.">
        <title>Identification and expression analysis of an olfactory receptor gene family in green plant bug Apolygus lucorum (Meyer-Dur).</title>
        <authorList>
            <person name="An X.K."/>
            <person name="Sun L."/>
            <person name="Liu H.W."/>
            <person name="Liu D.F."/>
            <person name="Ding Y.X."/>
            <person name="Li L.M."/>
            <person name="Zhang Y.J."/>
            <person name="Guo Y.Y."/>
        </authorList>
    </citation>
    <scope>NUCLEOTIDE SEQUENCE</scope>
</reference>
<evidence type="ECO:0000256" key="5">
    <source>
        <dbReference type="ARBA" id="ARBA00022725"/>
    </source>
</evidence>
<keyword evidence="4 10" id="KW-0812">Transmembrane</keyword>
<dbReference type="EMBL" id="KU958235">
    <property type="protein sequence ID" value="AQM56064.1"/>
    <property type="molecule type" value="mRNA"/>
</dbReference>
<comment type="subcellular location">
    <subcellularLocation>
        <location evidence="1 10">Cell membrane</location>
        <topology evidence="1 10">Multi-pass membrane protein</topology>
    </subcellularLocation>
</comment>
<keyword evidence="7 10" id="KW-0472">Membrane</keyword>
<reference evidence="11" key="2">
    <citation type="submission" date="2016-03" db="EMBL/GenBank/DDBJ databases">
        <authorList>
            <person name="Ploux O."/>
        </authorList>
    </citation>
    <scope>NUCLEOTIDE SEQUENCE</scope>
</reference>
<name>A0A1Q1NIJ9_APOLU</name>
<feature type="transmembrane region" description="Helical" evidence="10">
    <location>
        <begin position="200"/>
        <end position="232"/>
    </location>
</feature>
<feature type="transmembrane region" description="Helical" evidence="10">
    <location>
        <begin position="82"/>
        <end position="103"/>
    </location>
</feature>
<dbReference type="PANTHER" id="PTHR21137">
    <property type="entry name" value="ODORANT RECEPTOR"/>
    <property type="match status" value="1"/>
</dbReference>
<organism evidence="11">
    <name type="scientific">Apolygus lucorum</name>
    <name type="common">Small green plant bug</name>
    <name type="synonym">Lygocoris lucorum</name>
    <dbReference type="NCBI Taxonomy" id="248454"/>
    <lineage>
        <taxon>Eukaryota</taxon>
        <taxon>Metazoa</taxon>
        <taxon>Ecdysozoa</taxon>
        <taxon>Arthropoda</taxon>
        <taxon>Hexapoda</taxon>
        <taxon>Insecta</taxon>
        <taxon>Pterygota</taxon>
        <taxon>Neoptera</taxon>
        <taxon>Paraneoptera</taxon>
        <taxon>Hemiptera</taxon>
        <taxon>Heteroptera</taxon>
        <taxon>Panheteroptera</taxon>
        <taxon>Cimicomorpha</taxon>
        <taxon>Miridae</taxon>
        <taxon>Mirini</taxon>
        <taxon>Apolygus</taxon>
    </lineage>
</organism>
<evidence type="ECO:0000256" key="2">
    <source>
        <dbReference type="ARBA" id="ARBA00022475"/>
    </source>
</evidence>
<dbReference type="PANTHER" id="PTHR21137:SF35">
    <property type="entry name" value="ODORANT RECEPTOR 19A-RELATED"/>
    <property type="match status" value="1"/>
</dbReference>
<evidence type="ECO:0000256" key="1">
    <source>
        <dbReference type="ARBA" id="ARBA00004651"/>
    </source>
</evidence>
<keyword evidence="8 10" id="KW-0675">Receptor</keyword>
<evidence type="ECO:0000256" key="9">
    <source>
        <dbReference type="ARBA" id="ARBA00023224"/>
    </source>
</evidence>
<evidence type="ECO:0000256" key="7">
    <source>
        <dbReference type="ARBA" id="ARBA00023136"/>
    </source>
</evidence>
<feature type="transmembrane region" description="Helical" evidence="10">
    <location>
        <begin position="308"/>
        <end position="328"/>
    </location>
</feature>
<evidence type="ECO:0000256" key="3">
    <source>
        <dbReference type="ARBA" id="ARBA00022606"/>
    </source>
</evidence>
<evidence type="ECO:0000313" key="11">
    <source>
        <dbReference type="EMBL" id="AQM56064.1"/>
    </source>
</evidence>
<keyword evidence="2" id="KW-1003">Cell membrane</keyword>
<comment type="similarity">
    <text evidence="10">Belongs to the insect chemoreceptor superfamily. Heteromeric odorant receptor channel (TC 1.A.69) family.</text>
</comment>
<keyword evidence="3 10" id="KW-0716">Sensory transduction</keyword>
<feature type="transmembrane region" description="Helical" evidence="10">
    <location>
        <begin position="145"/>
        <end position="166"/>
    </location>
</feature>
<evidence type="ECO:0000256" key="10">
    <source>
        <dbReference type="RuleBase" id="RU351113"/>
    </source>
</evidence>
<evidence type="ECO:0000256" key="8">
    <source>
        <dbReference type="ARBA" id="ARBA00023170"/>
    </source>
</evidence>
<evidence type="ECO:0000256" key="4">
    <source>
        <dbReference type="ARBA" id="ARBA00022692"/>
    </source>
</evidence>
<dbReference type="GO" id="GO:0005886">
    <property type="term" value="C:plasma membrane"/>
    <property type="evidence" value="ECO:0007669"/>
    <property type="project" value="UniProtKB-SubCell"/>
</dbReference>
<comment type="caution">
    <text evidence="10">Lacks conserved residue(s) required for the propagation of feature annotation.</text>
</comment>